<gene>
    <name evidence="7" type="ORF">Tel_12160</name>
</gene>
<keyword evidence="1" id="KW-0547">Nucleotide-binding</keyword>
<dbReference type="KEGG" id="tee:Tel_12160"/>
<dbReference type="PROSITE" id="PS00688">
    <property type="entry name" value="SIGMA54_INTERACT_3"/>
    <property type="match status" value="1"/>
</dbReference>
<dbReference type="InterPro" id="IPR009057">
    <property type="entry name" value="Homeodomain-like_sf"/>
</dbReference>
<dbReference type="InterPro" id="IPR002078">
    <property type="entry name" value="Sigma_54_int"/>
</dbReference>
<dbReference type="AlphaFoldDB" id="A0A0S2TI51"/>
<organism evidence="7 8">
    <name type="scientific">Candidatus Tenderia electrophaga</name>
    <dbReference type="NCBI Taxonomy" id="1748243"/>
    <lineage>
        <taxon>Bacteria</taxon>
        <taxon>Pseudomonadati</taxon>
        <taxon>Pseudomonadota</taxon>
        <taxon>Gammaproteobacteria</taxon>
        <taxon>Candidatus Tenderiales</taxon>
        <taxon>Candidatus Tenderiaceae</taxon>
        <taxon>Candidatus Tenderia</taxon>
    </lineage>
</organism>
<evidence type="ECO:0000259" key="6">
    <source>
        <dbReference type="PROSITE" id="PS50045"/>
    </source>
</evidence>
<dbReference type="SMART" id="SM00382">
    <property type="entry name" value="AAA"/>
    <property type="match status" value="1"/>
</dbReference>
<dbReference type="Gene3D" id="1.10.10.60">
    <property type="entry name" value="Homeodomain-like"/>
    <property type="match status" value="1"/>
</dbReference>
<evidence type="ECO:0000256" key="2">
    <source>
        <dbReference type="ARBA" id="ARBA00022840"/>
    </source>
</evidence>
<dbReference type="InterPro" id="IPR002197">
    <property type="entry name" value="HTH_Fis"/>
</dbReference>
<dbReference type="PANTHER" id="PTHR32071">
    <property type="entry name" value="TRANSCRIPTIONAL REGULATORY PROTEIN"/>
    <property type="match status" value="1"/>
</dbReference>
<dbReference type="Pfam" id="PF02954">
    <property type="entry name" value="HTH_8"/>
    <property type="match status" value="1"/>
</dbReference>
<keyword evidence="2" id="KW-0067">ATP-binding</keyword>
<proteinExistence type="predicted"/>
<dbReference type="InterPro" id="IPR027417">
    <property type="entry name" value="P-loop_NTPase"/>
</dbReference>
<keyword evidence="3" id="KW-0805">Transcription regulation</keyword>
<dbReference type="GO" id="GO:0043565">
    <property type="term" value="F:sequence-specific DNA binding"/>
    <property type="evidence" value="ECO:0007669"/>
    <property type="project" value="InterPro"/>
</dbReference>
<name>A0A0S2TI51_9GAMM</name>
<dbReference type="EMBL" id="CP013099">
    <property type="protein sequence ID" value="ALP54857.1"/>
    <property type="molecule type" value="Genomic_DNA"/>
</dbReference>
<dbReference type="Gene3D" id="1.10.8.60">
    <property type="match status" value="1"/>
</dbReference>
<dbReference type="InterPro" id="IPR025662">
    <property type="entry name" value="Sigma_54_int_dom_ATP-bd_1"/>
</dbReference>
<evidence type="ECO:0000256" key="1">
    <source>
        <dbReference type="ARBA" id="ARBA00022741"/>
    </source>
</evidence>
<dbReference type="Gene3D" id="3.40.50.300">
    <property type="entry name" value="P-loop containing nucleotide triphosphate hydrolases"/>
    <property type="match status" value="1"/>
</dbReference>
<dbReference type="PRINTS" id="PR01590">
    <property type="entry name" value="HTHFIS"/>
</dbReference>
<evidence type="ECO:0000256" key="4">
    <source>
        <dbReference type="ARBA" id="ARBA00023125"/>
    </source>
</evidence>
<dbReference type="InterPro" id="IPR003593">
    <property type="entry name" value="AAA+_ATPase"/>
</dbReference>
<dbReference type="PROSITE" id="PS00676">
    <property type="entry name" value="SIGMA54_INTERACT_2"/>
    <property type="match status" value="1"/>
</dbReference>
<dbReference type="GO" id="GO:0006355">
    <property type="term" value="P:regulation of DNA-templated transcription"/>
    <property type="evidence" value="ECO:0007669"/>
    <property type="project" value="InterPro"/>
</dbReference>
<dbReference type="Pfam" id="PF25601">
    <property type="entry name" value="AAA_lid_14"/>
    <property type="match status" value="1"/>
</dbReference>
<evidence type="ECO:0000256" key="3">
    <source>
        <dbReference type="ARBA" id="ARBA00023015"/>
    </source>
</evidence>
<dbReference type="InterPro" id="IPR025944">
    <property type="entry name" value="Sigma_54_int_dom_CS"/>
</dbReference>
<reference evidence="7" key="1">
    <citation type="submission" date="2015-10" db="EMBL/GenBank/DDBJ databases">
        <title>Description of Candidatus Tenderia electrophaga gen. nov, sp. nov., an Uncultivated Electroautotroph from a Biocathode Enrichment.</title>
        <authorList>
            <person name="Eddie B.J."/>
            <person name="Malanoski A.P."/>
            <person name="Wang Z."/>
            <person name="Hall R.J."/>
            <person name="Oh S.D."/>
            <person name="Heiner C."/>
            <person name="Lin B."/>
            <person name="Strycharz-Glaven S.M."/>
        </authorList>
    </citation>
    <scope>NUCLEOTIDE SEQUENCE [LARGE SCALE GENOMIC DNA]</scope>
    <source>
        <strain evidence="7">NRL1</strain>
    </source>
</reference>
<dbReference type="PROSITE" id="PS50045">
    <property type="entry name" value="SIGMA54_INTERACT_4"/>
    <property type="match status" value="1"/>
</dbReference>
<dbReference type="Proteomes" id="UP000055136">
    <property type="component" value="Chromosome"/>
</dbReference>
<keyword evidence="8" id="KW-1185">Reference proteome</keyword>
<dbReference type="SUPFAM" id="SSF46689">
    <property type="entry name" value="Homeodomain-like"/>
    <property type="match status" value="1"/>
</dbReference>
<keyword evidence="5" id="KW-0804">Transcription</keyword>
<sequence length="330" mass="37822">MTLRLNLIGASESFHSVITDIGKYCKCDAPVLILGETGTGKEKIARAIHYQGLEDGKPFVAVNCGALPDNLVENELFGHVKGAYTDARHSQLGLVQQAEGGTLFLDEIEALSAKGQVSLLRFLQDYEYRPLGAEQSRQAKLRLITASNEPLERLVTQGFFRRDLFYRINILSLQLPPLRERGDDVVMLAEYFIDRYREMYQQYDKYLDPATLRWMARYDWPGNVRELENLILREFLLADTPCISIQPLQGSAGERRSNMRDRRYRALYGRNFQDAKSVVVREFERSYLQYVLEDAKGNVSQAARQAGKERRTFAKLLEKHGISRKQFPGE</sequence>
<dbReference type="FunFam" id="3.40.50.300:FF:000006">
    <property type="entry name" value="DNA-binding transcriptional regulator NtrC"/>
    <property type="match status" value="1"/>
</dbReference>
<dbReference type="InterPro" id="IPR025943">
    <property type="entry name" value="Sigma_54_int_dom_ATP-bd_2"/>
</dbReference>
<dbReference type="PROSITE" id="PS00675">
    <property type="entry name" value="SIGMA54_INTERACT_1"/>
    <property type="match status" value="1"/>
</dbReference>
<dbReference type="InterPro" id="IPR058031">
    <property type="entry name" value="AAA_lid_NorR"/>
</dbReference>
<accession>A0A0S2TI51</accession>
<dbReference type="STRING" id="1748243.Tel_12160"/>
<dbReference type="SUPFAM" id="SSF52540">
    <property type="entry name" value="P-loop containing nucleoside triphosphate hydrolases"/>
    <property type="match status" value="1"/>
</dbReference>
<dbReference type="CDD" id="cd00009">
    <property type="entry name" value="AAA"/>
    <property type="match status" value="1"/>
</dbReference>
<evidence type="ECO:0000256" key="5">
    <source>
        <dbReference type="ARBA" id="ARBA00023163"/>
    </source>
</evidence>
<protein>
    <recommendedName>
        <fullName evidence="6">Sigma-54 factor interaction domain-containing protein</fullName>
    </recommendedName>
</protein>
<evidence type="ECO:0000313" key="7">
    <source>
        <dbReference type="EMBL" id="ALP54857.1"/>
    </source>
</evidence>
<keyword evidence="4" id="KW-0238">DNA-binding</keyword>
<feature type="domain" description="Sigma-54 factor interaction" evidence="6">
    <location>
        <begin position="7"/>
        <end position="236"/>
    </location>
</feature>
<dbReference type="Pfam" id="PF00158">
    <property type="entry name" value="Sigma54_activat"/>
    <property type="match status" value="1"/>
</dbReference>
<evidence type="ECO:0000313" key="8">
    <source>
        <dbReference type="Proteomes" id="UP000055136"/>
    </source>
</evidence>
<dbReference type="GO" id="GO:0005524">
    <property type="term" value="F:ATP binding"/>
    <property type="evidence" value="ECO:0007669"/>
    <property type="project" value="UniProtKB-KW"/>
</dbReference>
<dbReference type="PANTHER" id="PTHR32071:SF117">
    <property type="entry name" value="PTS-DEPENDENT DIHYDROXYACETONE KINASE OPERON REGULATORY PROTEIN-RELATED"/>
    <property type="match status" value="1"/>
</dbReference>